<dbReference type="AlphaFoldDB" id="A0A6G4U8Q0"/>
<protein>
    <recommendedName>
        <fullName evidence="4">LPXTG cell wall anchor domain-containing protein</fullName>
    </recommendedName>
</protein>
<name>A0A6G4U8Q0_9ACTN</name>
<evidence type="ECO:0000313" key="2">
    <source>
        <dbReference type="EMBL" id="NGN68609.1"/>
    </source>
</evidence>
<evidence type="ECO:0008006" key="4">
    <source>
        <dbReference type="Google" id="ProtNLM"/>
    </source>
</evidence>
<accession>A0A6G4U8Q0</accession>
<keyword evidence="3" id="KW-1185">Reference proteome</keyword>
<keyword evidence="1" id="KW-1133">Transmembrane helix</keyword>
<dbReference type="EMBL" id="JAAKZV010000216">
    <property type="protein sequence ID" value="NGN68609.1"/>
    <property type="molecule type" value="Genomic_DNA"/>
</dbReference>
<proteinExistence type="predicted"/>
<reference evidence="2 3" key="1">
    <citation type="submission" date="2020-02" db="EMBL/GenBank/DDBJ databases">
        <title>Whole-genome analyses of novel actinobacteria.</title>
        <authorList>
            <person name="Sahin N."/>
        </authorList>
    </citation>
    <scope>NUCLEOTIDE SEQUENCE [LARGE SCALE GENOMIC DNA]</scope>
    <source>
        <strain evidence="2 3">A7024</strain>
    </source>
</reference>
<sequence length="114" mass="11692">DELDEAKDGEVAWTADLKPRATAEFTVRMRAEDLPKGMSRLPTLACAYTSKADGPVACAPDVDTLAAAPRKPSGVMEAVSSAGPLAYTTGAAALLLAGGAAFFALRRRNTAPAG</sequence>
<feature type="non-terminal residue" evidence="2">
    <location>
        <position position="1"/>
    </location>
</feature>
<evidence type="ECO:0000313" key="3">
    <source>
        <dbReference type="Proteomes" id="UP000481583"/>
    </source>
</evidence>
<organism evidence="2 3">
    <name type="scientific">Streptomyces coryli</name>
    <dbReference type="NCBI Taxonomy" id="1128680"/>
    <lineage>
        <taxon>Bacteria</taxon>
        <taxon>Bacillati</taxon>
        <taxon>Actinomycetota</taxon>
        <taxon>Actinomycetes</taxon>
        <taxon>Kitasatosporales</taxon>
        <taxon>Streptomycetaceae</taxon>
        <taxon>Streptomyces</taxon>
    </lineage>
</organism>
<keyword evidence="1" id="KW-0812">Transmembrane</keyword>
<gene>
    <name evidence="2" type="ORF">G5C51_32535</name>
</gene>
<feature type="transmembrane region" description="Helical" evidence="1">
    <location>
        <begin position="85"/>
        <end position="105"/>
    </location>
</feature>
<evidence type="ECO:0000256" key="1">
    <source>
        <dbReference type="SAM" id="Phobius"/>
    </source>
</evidence>
<keyword evidence="1" id="KW-0472">Membrane</keyword>
<dbReference type="Proteomes" id="UP000481583">
    <property type="component" value="Unassembled WGS sequence"/>
</dbReference>
<comment type="caution">
    <text evidence="2">The sequence shown here is derived from an EMBL/GenBank/DDBJ whole genome shotgun (WGS) entry which is preliminary data.</text>
</comment>